<dbReference type="EMBL" id="RXIC02000020">
    <property type="protein sequence ID" value="KAB1222364.1"/>
    <property type="molecule type" value="Genomic_DNA"/>
</dbReference>
<keyword evidence="1" id="KW-0472">Membrane</keyword>
<evidence type="ECO:0000313" key="3">
    <source>
        <dbReference type="Proteomes" id="UP000516437"/>
    </source>
</evidence>
<protein>
    <submittedName>
        <fullName evidence="2">Uncharacterized protein</fullName>
    </submittedName>
</protein>
<gene>
    <name evidence="2" type="ORF">CJ030_MR2G025508</name>
</gene>
<comment type="caution">
    <text evidence="2">The sequence shown here is derived from an EMBL/GenBank/DDBJ whole genome shotgun (WGS) entry which is preliminary data.</text>
</comment>
<reference evidence="2 3" key="1">
    <citation type="journal article" date="2019" name="Plant Biotechnol. J.">
        <title>The red bayberry genome and genetic basis of sex determination.</title>
        <authorList>
            <person name="Jia H.M."/>
            <person name="Jia H.J."/>
            <person name="Cai Q.L."/>
            <person name="Wang Y."/>
            <person name="Zhao H.B."/>
            <person name="Yang W.F."/>
            <person name="Wang G.Y."/>
            <person name="Li Y.H."/>
            <person name="Zhan D.L."/>
            <person name="Shen Y.T."/>
            <person name="Niu Q.F."/>
            <person name="Chang L."/>
            <person name="Qiu J."/>
            <person name="Zhao L."/>
            <person name="Xie H.B."/>
            <person name="Fu W.Y."/>
            <person name="Jin J."/>
            <person name="Li X.W."/>
            <person name="Jiao Y."/>
            <person name="Zhou C.C."/>
            <person name="Tu T."/>
            <person name="Chai C.Y."/>
            <person name="Gao J.L."/>
            <person name="Fan L.J."/>
            <person name="van de Weg E."/>
            <person name="Wang J.Y."/>
            <person name="Gao Z.S."/>
        </authorList>
    </citation>
    <scope>NUCLEOTIDE SEQUENCE [LARGE SCALE GENOMIC DNA]</scope>
    <source>
        <tissue evidence="2">Leaves</tissue>
    </source>
</reference>
<keyword evidence="1" id="KW-1133">Transmembrane helix</keyword>
<evidence type="ECO:0000313" key="2">
    <source>
        <dbReference type="EMBL" id="KAB1222364.1"/>
    </source>
</evidence>
<evidence type="ECO:0000256" key="1">
    <source>
        <dbReference type="SAM" id="Phobius"/>
    </source>
</evidence>
<dbReference type="OrthoDB" id="1740163at2759"/>
<dbReference type="AlphaFoldDB" id="A0A6A1WAS6"/>
<name>A0A6A1WAS6_9ROSI</name>
<feature type="transmembrane region" description="Helical" evidence="1">
    <location>
        <begin position="106"/>
        <end position="125"/>
    </location>
</feature>
<feature type="transmembrane region" description="Helical" evidence="1">
    <location>
        <begin position="12"/>
        <end position="33"/>
    </location>
</feature>
<keyword evidence="3" id="KW-1185">Reference proteome</keyword>
<feature type="transmembrane region" description="Helical" evidence="1">
    <location>
        <begin position="54"/>
        <end position="77"/>
    </location>
</feature>
<organism evidence="2 3">
    <name type="scientific">Morella rubra</name>
    <name type="common">Chinese bayberry</name>
    <dbReference type="NCBI Taxonomy" id="262757"/>
    <lineage>
        <taxon>Eukaryota</taxon>
        <taxon>Viridiplantae</taxon>
        <taxon>Streptophyta</taxon>
        <taxon>Embryophyta</taxon>
        <taxon>Tracheophyta</taxon>
        <taxon>Spermatophyta</taxon>
        <taxon>Magnoliopsida</taxon>
        <taxon>eudicotyledons</taxon>
        <taxon>Gunneridae</taxon>
        <taxon>Pentapetalae</taxon>
        <taxon>rosids</taxon>
        <taxon>fabids</taxon>
        <taxon>Fagales</taxon>
        <taxon>Myricaceae</taxon>
        <taxon>Morella</taxon>
    </lineage>
</organism>
<dbReference type="Proteomes" id="UP000516437">
    <property type="component" value="Chromosome 2"/>
</dbReference>
<sequence>MESPSALVSGNLRFTVIRCVLIVSVFVVLLKIGHNPTIPSELVPAMAPSDDIRFSEIAGVVTCAFLSLDALCVINLLGPGHHYYIFEVTTTFTMHWSLELLNGRPYASGFAASFIFVIIVFKNFVWRNAVNEQAPVDQQPTLALVPLDIP</sequence>
<proteinExistence type="predicted"/>
<accession>A0A6A1WAS6</accession>
<keyword evidence="1" id="KW-0812">Transmembrane</keyword>